<dbReference type="NCBIfam" id="TIGR00229">
    <property type="entry name" value="sensory_box"/>
    <property type="match status" value="1"/>
</dbReference>
<dbReference type="AlphaFoldDB" id="A0LN43"/>
<reference evidence="11 12" key="1">
    <citation type="submission" date="2006-10" db="EMBL/GenBank/DDBJ databases">
        <title>Complete sequence of Syntrophobacter fumaroxidans MPOB.</title>
        <authorList>
            <consortium name="US DOE Joint Genome Institute"/>
            <person name="Copeland A."/>
            <person name="Lucas S."/>
            <person name="Lapidus A."/>
            <person name="Barry K."/>
            <person name="Detter J.C."/>
            <person name="Glavina del Rio T."/>
            <person name="Hammon N."/>
            <person name="Israni S."/>
            <person name="Pitluck S."/>
            <person name="Goltsman E.G."/>
            <person name="Martinez M."/>
            <person name="Schmutz J."/>
            <person name="Larimer F."/>
            <person name="Land M."/>
            <person name="Hauser L."/>
            <person name="Kyrpides N."/>
            <person name="Kim E."/>
            <person name="Boone D.R."/>
            <person name="Brockman F."/>
            <person name="Culley D."/>
            <person name="Ferry J."/>
            <person name="Gunsalus R."/>
            <person name="McInerney M.J."/>
            <person name="Morrison M."/>
            <person name="Plugge C."/>
            <person name="Rohlin L."/>
            <person name="Scholten J."/>
            <person name="Sieber J."/>
            <person name="Stams A.J.M."/>
            <person name="Worm P."/>
            <person name="Henstra A.M."/>
            <person name="Richardson P."/>
        </authorList>
    </citation>
    <scope>NUCLEOTIDE SEQUENCE [LARGE SCALE GENOMIC DNA]</scope>
    <source>
        <strain evidence="12">DSM 10017 / MPOB</strain>
    </source>
</reference>
<evidence type="ECO:0000259" key="10">
    <source>
        <dbReference type="PROSITE" id="PS50113"/>
    </source>
</evidence>
<keyword evidence="7" id="KW-0067">ATP-binding</keyword>
<evidence type="ECO:0000256" key="3">
    <source>
        <dbReference type="ARBA" id="ARBA00022553"/>
    </source>
</evidence>
<dbReference type="EC" id="2.7.13.3" evidence="2"/>
<dbReference type="STRING" id="335543.Sfum_3172"/>
<accession>A0LN43</accession>
<dbReference type="InterPro" id="IPR000700">
    <property type="entry name" value="PAS-assoc_C"/>
</dbReference>
<dbReference type="PANTHER" id="PTHR41523:SF8">
    <property type="entry name" value="ETHYLENE RESPONSE SENSOR PROTEIN"/>
    <property type="match status" value="1"/>
</dbReference>
<evidence type="ECO:0000256" key="2">
    <source>
        <dbReference type="ARBA" id="ARBA00012438"/>
    </source>
</evidence>
<dbReference type="RefSeq" id="WP_011699970.1">
    <property type="nucleotide sequence ID" value="NC_008554.1"/>
</dbReference>
<evidence type="ECO:0000313" key="11">
    <source>
        <dbReference type="EMBL" id="ABK18845.1"/>
    </source>
</evidence>
<dbReference type="Gene3D" id="3.30.450.20">
    <property type="entry name" value="PAS domain"/>
    <property type="match status" value="1"/>
</dbReference>
<dbReference type="InterPro" id="IPR013656">
    <property type="entry name" value="PAS_4"/>
</dbReference>
<dbReference type="PROSITE" id="PS50113">
    <property type="entry name" value="PAC"/>
    <property type="match status" value="1"/>
</dbReference>
<dbReference type="OrthoDB" id="341208at2"/>
<dbReference type="PANTHER" id="PTHR41523">
    <property type="entry name" value="TWO-COMPONENT SYSTEM SENSOR PROTEIN"/>
    <property type="match status" value="1"/>
</dbReference>
<dbReference type="HOGENOM" id="CLU_144643_0_0_7"/>
<gene>
    <name evidence="11" type="ordered locus">Sfum_3172</name>
</gene>
<dbReference type="InterPro" id="IPR035965">
    <property type="entry name" value="PAS-like_dom_sf"/>
</dbReference>
<keyword evidence="5" id="KW-0547">Nucleotide-binding</keyword>
<feature type="domain" description="PAC" evidence="10">
    <location>
        <begin position="83"/>
        <end position="135"/>
    </location>
</feature>
<dbReference type="PROSITE" id="PS50112">
    <property type="entry name" value="PAS"/>
    <property type="match status" value="1"/>
</dbReference>
<evidence type="ECO:0000256" key="4">
    <source>
        <dbReference type="ARBA" id="ARBA00022679"/>
    </source>
</evidence>
<evidence type="ECO:0000256" key="8">
    <source>
        <dbReference type="ARBA" id="ARBA00023026"/>
    </source>
</evidence>
<keyword evidence="6" id="KW-0418">Kinase</keyword>
<keyword evidence="4" id="KW-0808">Transferase</keyword>
<dbReference type="SUPFAM" id="SSF55785">
    <property type="entry name" value="PYP-like sensor domain (PAS domain)"/>
    <property type="match status" value="1"/>
</dbReference>
<evidence type="ECO:0000256" key="7">
    <source>
        <dbReference type="ARBA" id="ARBA00022840"/>
    </source>
</evidence>
<dbReference type="KEGG" id="sfu:Sfum_3172"/>
<evidence type="ECO:0000256" key="6">
    <source>
        <dbReference type="ARBA" id="ARBA00022777"/>
    </source>
</evidence>
<evidence type="ECO:0000256" key="1">
    <source>
        <dbReference type="ARBA" id="ARBA00000085"/>
    </source>
</evidence>
<evidence type="ECO:0000256" key="5">
    <source>
        <dbReference type="ARBA" id="ARBA00022741"/>
    </source>
</evidence>
<protein>
    <recommendedName>
        <fullName evidence="2">histidine kinase</fullName>
        <ecNumber evidence="2">2.7.13.3</ecNumber>
    </recommendedName>
</protein>
<sequence length="151" mass="17026">MQEDSYEWLCRQIVDEAPDAIIFANRDGRIELWNSGAEFIFGYTAVEVMGQSLDCIIPEKLRARHWDGYQRVMATGSTRYGRQLLAVPAIRKDGSRISVEFTVVLPRSSAGEVLGAAAIIRDVTARWQKEKELKERLNQQLKSPEAGAVSR</sequence>
<organism evidence="11 12">
    <name type="scientific">Syntrophobacter fumaroxidans (strain DSM 10017 / MPOB)</name>
    <dbReference type="NCBI Taxonomy" id="335543"/>
    <lineage>
        <taxon>Bacteria</taxon>
        <taxon>Pseudomonadati</taxon>
        <taxon>Thermodesulfobacteriota</taxon>
        <taxon>Syntrophobacteria</taxon>
        <taxon>Syntrophobacterales</taxon>
        <taxon>Syntrophobacteraceae</taxon>
        <taxon>Syntrophobacter</taxon>
    </lineage>
</organism>
<dbReference type="EMBL" id="CP000478">
    <property type="protein sequence ID" value="ABK18845.1"/>
    <property type="molecule type" value="Genomic_DNA"/>
</dbReference>
<comment type="catalytic activity">
    <reaction evidence="1">
        <text>ATP + protein L-histidine = ADP + protein N-phospho-L-histidine.</text>
        <dbReference type="EC" id="2.7.13.3"/>
    </reaction>
</comment>
<dbReference type="InParanoid" id="A0LN43"/>
<dbReference type="InterPro" id="IPR000014">
    <property type="entry name" value="PAS"/>
</dbReference>
<dbReference type="SMART" id="SM00091">
    <property type="entry name" value="PAS"/>
    <property type="match status" value="1"/>
</dbReference>
<feature type="domain" description="PAS" evidence="9">
    <location>
        <begin position="11"/>
        <end position="59"/>
    </location>
</feature>
<evidence type="ECO:0000259" key="9">
    <source>
        <dbReference type="PROSITE" id="PS50112"/>
    </source>
</evidence>
<dbReference type="GO" id="GO:0005524">
    <property type="term" value="F:ATP binding"/>
    <property type="evidence" value="ECO:0007669"/>
    <property type="project" value="UniProtKB-KW"/>
</dbReference>
<keyword evidence="3" id="KW-0597">Phosphoprotein</keyword>
<dbReference type="Pfam" id="PF08448">
    <property type="entry name" value="PAS_4"/>
    <property type="match status" value="1"/>
</dbReference>
<dbReference type="Proteomes" id="UP000001784">
    <property type="component" value="Chromosome"/>
</dbReference>
<dbReference type="CDD" id="cd00130">
    <property type="entry name" value="PAS"/>
    <property type="match status" value="1"/>
</dbReference>
<keyword evidence="12" id="KW-1185">Reference proteome</keyword>
<evidence type="ECO:0000313" key="12">
    <source>
        <dbReference type="Proteomes" id="UP000001784"/>
    </source>
</evidence>
<keyword evidence="8" id="KW-0843">Virulence</keyword>
<dbReference type="eggNOG" id="COG3829">
    <property type="taxonomic scope" value="Bacteria"/>
</dbReference>
<proteinExistence type="predicted"/>
<name>A0LN43_SYNFM</name>
<dbReference type="GO" id="GO:0004673">
    <property type="term" value="F:protein histidine kinase activity"/>
    <property type="evidence" value="ECO:0007669"/>
    <property type="project" value="UniProtKB-EC"/>
</dbReference>